<dbReference type="PANTHER" id="PTHR32089:SF119">
    <property type="entry name" value="METHYL-ACCEPTING CHEMOTAXIS PROTEIN CTPL"/>
    <property type="match status" value="1"/>
</dbReference>
<evidence type="ECO:0000259" key="10">
    <source>
        <dbReference type="PROSITE" id="PS50111"/>
    </source>
</evidence>
<evidence type="ECO:0000256" key="1">
    <source>
        <dbReference type="ARBA" id="ARBA00004141"/>
    </source>
</evidence>
<evidence type="ECO:0000256" key="8">
    <source>
        <dbReference type="SAM" id="Coils"/>
    </source>
</evidence>
<dbReference type="Pfam" id="PF13675">
    <property type="entry name" value="PilJ"/>
    <property type="match status" value="1"/>
</dbReference>
<comment type="caution">
    <text evidence="12">The sequence shown here is derived from an EMBL/GenBank/DDBJ whole genome shotgun (WGS) entry which is preliminary data.</text>
</comment>
<dbReference type="AlphaFoldDB" id="A0A4Y4D1L4"/>
<evidence type="ECO:0000256" key="2">
    <source>
        <dbReference type="ARBA" id="ARBA00022692"/>
    </source>
</evidence>
<evidence type="ECO:0000256" key="5">
    <source>
        <dbReference type="ARBA" id="ARBA00023224"/>
    </source>
</evidence>
<dbReference type="PROSITE" id="PS50111">
    <property type="entry name" value="CHEMOTAXIS_TRANSDUC_2"/>
    <property type="match status" value="1"/>
</dbReference>
<evidence type="ECO:0000256" key="6">
    <source>
        <dbReference type="ARBA" id="ARBA00029447"/>
    </source>
</evidence>
<evidence type="ECO:0000256" key="7">
    <source>
        <dbReference type="PROSITE-ProRule" id="PRU00284"/>
    </source>
</evidence>
<dbReference type="InterPro" id="IPR003660">
    <property type="entry name" value="HAMP_dom"/>
</dbReference>
<dbReference type="PROSITE" id="PS50885">
    <property type="entry name" value="HAMP"/>
    <property type="match status" value="1"/>
</dbReference>
<feature type="transmembrane region" description="Helical" evidence="9">
    <location>
        <begin position="331"/>
        <end position="354"/>
    </location>
</feature>
<keyword evidence="5 7" id="KW-0807">Transducer</keyword>
<evidence type="ECO:0000256" key="3">
    <source>
        <dbReference type="ARBA" id="ARBA00022989"/>
    </source>
</evidence>
<dbReference type="GO" id="GO:0016020">
    <property type="term" value="C:membrane"/>
    <property type="evidence" value="ECO:0007669"/>
    <property type="project" value="UniProtKB-SubCell"/>
</dbReference>
<dbReference type="SUPFAM" id="SSF58104">
    <property type="entry name" value="Methyl-accepting chemotaxis protein (MCP) signaling domain"/>
    <property type="match status" value="1"/>
</dbReference>
<organism evidence="12 13">
    <name type="scientific">Zoogloea ramigera</name>
    <dbReference type="NCBI Taxonomy" id="350"/>
    <lineage>
        <taxon>Bacteria</taxon>
        <taxon>Pseudomonadati</taxon>
        <taxon>Pseudomonadota</taxon>
        <taxon>Betaproteobacteria</taxon>
        <taxon>Rhodocyclales</taxon>
        <taxon>Zoogloeaceae</taxon>
        <taxon>Zoogloea</taxon>
    </lineage>
</organism>
<evidence type="ECO:0000313" key="13">
    <source>
        <dbReference type="Proteomes" id="UP000318422"/>
    </source>
</evidence>
<evidence type="ECO:0000256" key="4">
    <source>
        <dbReference type="ARBA" id="ARBA00023136"/>
    </source>
</evidence>
<dbReference type="Gene3D" id="1.10.287.950">
    <property type="entry name" value="Methyl-accepting chemotaxis protein"/>
    <property type="match status" value="1"/>
</dbReference>
<dbReference type="CDD" id="cd11386">
    <property type="entry name" value="MCP_signal"/>
    <property type="match status" value="1"/>
</dbReference>
<dbReference type="EMBL" id="BJNV01000050">
    <property type="protein sequence ID" value="GEC96680.1"/>
    <property type="molecule type" value="Genomic_DNA"/>
</dbReference>
<feature type="coiled-coil region" evidence="8">
    <location>
        <begin position="358"/>
        <end position="392"/>
    </location>
</feature>
<evidence type="ECO:0000313" key="12">
    <source>
        <dbReference type="EMBL" id="GEC96680.1"/>
    </source>
</evidence>
<reference evidence="12 13" key="1">
    <citation type="submission" date="2019-06" db="EMBL/GenBank/DDBJ databases">
        <title>Whole genome shotgun sequence of Zoogloea ramigera NBRC 15342.</title>
        <authorList>
            <person name="Hosoyama A."/>
            <person name="Uohara A."/>
            <person name="Ohji S."/>
            <person name="Ichikawa N."/>
        </authorList>
    </citation>
    <scope>NUCLEOTIDE SEQUENCE [LARGE SCALE GENOMIC DNA]</scope>
    <source>
        <strain evidence="12 13">NBRC 15342</strain>
    </source>
</reference>
<dbReference type="InterPro" id="IPR004089">
    <property type="entry name" value="MCPsignal_dom"/>
</dbReference>
<dbReference type="OrthoDB" id="9177152at2"/>
<sequence length="708" mass="74852">MAFKLPGLSLGSSKAAPPLSIMGVVNESGTTQDPSARPQLRGKSAAEQLRMLRVPFLIFAALTTALVLYQIRVSSFGTAYVDGAGQMRTLSQQIAKASQLALQGDPNAFGELEQSRARFNQLLDAVTNGGDVNGTGVPGGSSAVEAELAAVTELWKKTDANAEKVLKEKKNLTALGASVANINAKNPHLLELSEQIAALKLQGGASAREIATASQVVMLTQRIAKNANALQVANAIDPDVTFLLGKDTNTFREQLEQLQKMTSEGSDAKAKLNELEAVAKDNLAAVSAILGSIQLLVQAKQAGSQIFQDSTALLEKTTALTEGYNGAYTGFFTWVSLAIIVCALLALACLALMAKTYNDDIARRHKAAEQLRDAAETERNGTQQAILRLMNEMGDLADGDLTVRATVTEDITGAIADSVNYTIEELSVLVRRINDASIRVTTATESAQRTSDELLSATERQAQELRLAGETAQSMASSMSAASEDALQSAQVARRSLEAAQKGAAAVEDTIKGMNDIREKIQETSKRIKRLGESSQEIGEIVELISDITEQTNVLALNAAIQAASAGEAGRGFSVVAEEVQRLAERSAEATKQIGAIVKTIQTDTGDAVAAMENATRDVVDGARLSETAGQELAEIERVSAETATLIERISSSTEVQAKAATQVAEKMKNILAITDRTTTGTQQTAVSIGELADLAIELKGSVSGFKV</sequence>
<evidence type="ECO:0000259" key="11">
    <source>
        <dbReference type="PROSITE" id="PS50885"/>
    </source>
</evidence>
<keyword evidence="3 9" id="KW-1133">Transmembrane helix</keyword>
<dbReference type="PANTHER" id="PTHR32089">
    <property type="entry name" value="METHYL-ACCEPTING CHEMOTAXIS PROTEIN MCPB"/>
    <property type="match status" value="1"/>
</dbReference>
<keyword evidence="13" id="KW-1185">Reference proteome</keyword>
<keyword evidence="4 9" id="KW-0472">Membrane</keyword>
<name>A0A4Y4D1L4_ZOORA</name>
<dbReference type="InterPro" id="IPR029095">
    <property type="entry name" value="NarX-like_N"/>
</dbReference>
<protein>
    <submittedName>
        <fullName evidence="12">Protein PilJ</fullName>
    </submittedName>
</protein>
<proteinExistence type="inferred from homology"/>
<dbReference type="SMART" id="SM00283">
    <property type="entry name" value="MA"/>
    <property type="match status" value="1"/>
</dbReference>
<comment type="subcellular location">
    <subcellularLocation>
        <location evidence="1">Membrane</location>
        <topology evidence="1">Multi-pass membrane protein</topology>
    </subcellularLocation>
</comment>
<comment type="similarity">
    <text evidence="6">Belongs to the methyl-accepting chemotaxis (MCP) protein family.</text>
</comment>
<feature type="domain" description="Methyl-accepting transducer" evidence="10">
    <location>
        <begin position="436"/>
        <end position="672"/>
    </location>
</feature>
<keyword evidence="8" id="KW-0175">Coiled coil</keyword>
<dbReference type="RefSeq" id="WP_141353228.1">
    <property type="nucleotide sequence ID" value="NZ_BJNV01000050.1"/>
</dbReference>
<dbReference type="GO" id="GO:0007165">
    <property type="term" value="P:signal transduction"/>
    <property type="evidence" value="ECO:0007669"/>
    <property type="project" value="UniProtKB-KW"/>
</dbReference>
<dbReference type="Pfam" id="PF00015">
    <property type="entry name" value="MCPsignal"/>
    <property type="match status" value="1"/>
</dbReference>
<keyword evidence="2 9" id="KW-0812">Transmembrane</keyword>
<dbReference type="Proteomes" id="UP000318422">
    <property type="component" value="Unassembled WGS sequence"/>
</dbReference>
<feature type="domain" description="HAMP" evidence="11">
    <location>
        <begin position="380"/>
        <end position="431"/>
    </location>
</feature>
<gene>
    <name evidence="12" type="primary">pilJ</name>
    <name evidence="12" type="ORF">ZRA01_27530</name>
</gene>
<evidence type="ECO:0000256" key="9">
    <source>
        <dbReference type="SAM" id="Phobius"/>
    </source>
</evidence>
<accession>A0A4Y4D1L4</accession>